<sequence length="268" mass="29988">MHVSVYRSIMALLFQILVLVSIIESMPVKFVPTTEPHPMAGHYRDTPVRGCGSNCYRPSEDEVNEIVGRIRRMNSQQRAKVGAKWAKLNAPPKPKTRLRRLWDRFLSFFGRRRRPVAVVLDKTKAVAGASVGPIVAGLSLGVLTGWLLCMGERFGMLSDLRSGRFFSSHNHGVNFSFIGLSIYQMLPSLWSLLGTKYNQGVFSKSHHSKHALHPVDNNLPKQHDVLLSLSQDHVKICFRQQGVSCNGPDGASLHPSRRPGIWVLLCDI</sequence>
<keyword evidence="4" id="KW-1185">Reference proteome</keyword>
<reference evidence="3" key="1">
    <citation type="submission" date="2017-12" db="EMBL/GenBank/DDBJ databases">
        <title>Gene loss provides genomic basis for host adaptation in cereal stripe rust fungi.</title>
        <authorList>
            <person name="Xia C."/>
        </authorList>
    </citation>
    <scope>NUCLEOTIDE SEQUENCE [LARGE SCALE GENOMIC DNA]</scope>
    <source>
        <strain evidence="3">93-210</strain>
    </source>
</reference>
<name>A0A2S4VCH6_9BASI</name>
<keyword evidence="1" id="KW-1133">Transmembrane helix</keyword>
<evidence type="ECO:0000256" key="2">
    <source>
        <dbReference type="SAM" id="SignalP"/>
    </source>
</evidence>
<feature type="transmembrane region" description="Helical" evidence="1">
    <location>
        <begin position="172"/>
        <end position="193"/>
    </location>
</feature>
<dbReference type="AlphaFoldDB" id="A0A2S4VCH6"/>
<evidence type="ECO:0000313" key="4">
    <source>
        <dbReference type="Proteomes" id="UP000239156"/>
    </source>
</evidence>
<feature type="signal peptide" evidence="2">
    <location>
        <begin position="1"/>
        <end position="25"/>
    </location>
</feature>
<proteinExistence type="predicted"/>
<evidence type="ECO:0000313" key="3">
    <source>
        <dbReference type="EMBL" id="POW07232.1"/>
    </source>
</evidence>
<comment type="caution">
    <text evidence="3">The sequence shown here is derived from an EMBL/GenBank/DDBJ whole genome shotgun (WGS) entry which is preliminary data.</text>
</comment>
<dbReference type="VEuPathDB" id="FungiDB:PSHT_11277"/>
<gene>
    <name evidence="3" type="ORF">PSTT_08417</name>
</gene>
<organism evidence="3 4">
    <name type="scientific">Puccinia striiformis</name>
    <dbReference type="NCBI Taxonomy" id="27350"/>
    <lineage>
        <taxon>Eukaryota</taxon>
        <taxon>Fungi</taxon>
        <taxon>Dikarya</taxon>
        <taxon>Basidiomycota</taxon>
        <taxon>Pucciniomycotina</taxon>
        <taxon>Pucciniomycetes</taxon>
        <taxon>Pucciniales</taxon>
        <taxon>Pucciniaceae</taxon>
        <taxon>Puccinia</taxon>
    </lineage>
</organism>
<dbReference type="EMBL" id="PKSL01000077">
    <property type="protein sequence ID" value="POW07232.1"/>
    <property type="molecule type" value="Genomic_DNA"/>
</dbReference>
<keyword evidence="1" id="KW-0812">Transmembrane</keyword>
<dbReference type="Proteomes" id="UP000239156">
    <property type="component" value="Unassembled WGS sequence"/>
</dbReference>
<keyword evidence="1" id="KW-0472">Membrane</keyword>
<protein>
    <submittedName>
        <fullName evidence="3">Uncharacterized protein</fullName>
    </submittedName>
</protein>
<keyword evidence="2" id="KW-0732">Signal</keyword>
<dbReference type="VEuPathDB" id="FungiDB:PSTT_08417"/>
<feature type="transmembrane region" description="Helical" evidence="1">
    <location>
        <begin position="125"/>
        <end position="151"/>
    </location>
</feature>
<feature type="chain" id="PRO_5015766310" evidence="2">
    <location>
        <begin position="26"/>
        <end position="268"/>
    </location>
</feature>
<evidence type="ECO:0000256" key="1">
    <source>
        <dbReference type="SAM" id="Phobius"/>
    </source>
</evidence>
<accession>A0A2S4VCH6</accession>